<dbReference type="Proteomes" id="UP000233782">
    <property type="component" value="Unassembled WGS sequence"/>
</dbReference>
<accession>A0A2N3V287</accession>
<dbReference type="EMBL" id="PJMU01000001">
    <property type="protein sequence ID" value="PKV75745.1"/>
    <property type="molecule type" value="Genomic_DNA"/>
</dbReference>
<evidence type="ECO:0000313" key="3">
    <source>
        <dbReference type="Proteomes" id="UP000233782"/>
    </source>
</evidence>
<comment type="caution">
    <text evidence="2">The sequence shown here is derived from an EMBL/GenBank/DDBJ whole genome shotgun (WGS) entry which is preliminary data.</text>
</comment>
<dbReference type="RefSeq" id="WP_101442953.1">
    <property type="nucleotide sequence ID" value="NZ_PJMU01000001.1"/>
</dbReference>
<dbReference type="OrthoDB" id="852768at2"/>
<sequence>MQQTEHWDEDRYQELNTYFKVKIQHMLDSDPYIRDLQGQKNGLQLSDLIDRMSEREQELWSEFIRLDRIKLHRDMQNHLEGKGTPYSPQKGFGGSTDDGPSLW</sequence>
<dbReference type="AlphaFoldDB" id="A0A2N3V287"/>
<gene>
    <name evidence="2" type="ORF">BD749_0691</name>
</gene>
<name>A0A2N3V287_9BACT</name>
<keyword evidence="3" id="KW-1185">Reference proteome</keyword>
<proteinExistence type="predicted"/>
<organism evidence="2 3">
    <name type="scientific">Pontibacter ramchanderi</name>
    <dbReference type="NCBI Taxonomy" id="1179743"/>
    <lineage>
        <taxon>Bacteria</taxon>
        <taxon>Pseudomonadati</taxon>
        <taxon>Bacteroidota</taxon>
        <taxon>Cytophagia</taxon>
        <taxon>Cytophagales</taxon>
        <taxon>Hymenobacteraceae</taxon>
        <taxon>Pontibacter</taxon>
    </lineage>
</organism>
<reference evidence="2 3" key="1">
    <citation type="submission" date="2017-12" db="EMBL/GenBank/DDBJ databases">
        <title>Genomic Encyclopedia of Type Strains, Phase III (KMG-III): the genomes of soil and plant-associated and newly described type strains.</title>
        <authorList>
            <person name="Whitman W."/>
        </authorList>
    </citation>
    <scope>NUCLEOTIDE SEQUENCE [LARGE SCALE GENOMIC DNA]</scope>
    <source>
        <strain evidence="2 3">LP43</strain>
    </source>
</reference>
<protein>
    <submittedName>
        <fullName evidence="2">Uncharacterized protein</fullName>
    </submittedName>
</protein>
<feature type="region of interest" description="Disordered" evidence="1">
    <location>
        <begin position="78"/>
        <end position="103"/>
    </location>
</feature>
<evidence type="ECO:0000256" key="1">
    <source>
        <dbReference type="SAM" id="MobiDB-lite"/>
    </source>
</evidence>
<evidence type="ECO:0000313" key="2">
    <source>
        <dbReference type="EMBL" id="PKV75745.1"/>
    </source>
</evidence>